<dbReference type="GO" id="GO:0030288">
    <property type="term" value="C:outer membrane-bounded periplasmic space"/>
    <property type="evidence" value="ECO:0007669"/>
    <property type="project" value="TreeGrafter"/>
</dbReference>
<dbReference type="PANTHER" id="PTHR11575">
    <property type="entry name" value="5'-NUCLEOTIDASE-RELATED"/>
    <property type="match status" value="1"/>
</dbReference>
<dbReference type="SUPFAM" id="SSF55816">
    <property type="entry name" value="5'-nucleotidase (syn. UDP-sugar hydrolase), C-terminal domain"/>
    <property type="match status" value="1"/>
</dbReference>
<evidence type="ECO:0000256" key="2">
    <source>
        <dbReference type="RuleBase" id="RU362119"/>
    </source>
</evidence>
<keyword evidence="2" id="KW-0378">Hydrolase</keyword>
<evidence type="ECO:0000256" key="1">
    <source>
        <dbReference type="ARBA" id="ARBA00022729"/>
    </source>
</evidence>
<dbReference type="PRINTS" id="PR01607">
    <property type="entry name" value="APYRASEFAMLY"/>
</dbReference>
<dbReference type="InterPro" id="IPR004843">
    <property type="entry name" value="Calcineurin-like_PHP"/>
</dbReference>
<dbReference type="GO" id="GO:0008253">
    <property type="term" value="F:5'-nucleotidase activity"/>
    <property type="evidence" value="ECO:0007669"/>
    <property type="project" value="TreeGrafter"/>
</dbReference>
<dbReference type="RefSeq" id="WP_152760305.1">
    <property type="nucleotide sequence ID" value="NZ_WHLY01000002.1"/>
</dbReference>
<evidence type="ECO:0000313" key="6">
    <source>
        <dbReference type="Proteomes" id="UP000479293"/>
    </source>
</evidence>
<dbReference type="PANTHER" id="PTHR11575:SF24">
    <property type="entry name" value="5'-NUCLEOTIDASE"/>
    <property type="match status" value="1"/>
</dbReference>
<dbReference type="InterPro" id="IPR029052">
    <property type="entry name" value="Metallo-depent_PP-like"/>
</dbReference>
<dbReference type="EMBL" id="WHLY01000002">
    <property type="protein sequence ID" value="MPR34255.1"/>
    <property type="molecule type" value="Genomic_DNA"/>
</dbReference>
<organism evidence="5 6">
    <name type="scientific">Salmonirosea aquatica</name>
    <dbReference type="NCBI Taxonomy" id="2654236"/>
    <lineage>
        <taxon>Bacteria</taxon>
        <taxon>Pseudomonadati</taxon>
        <taxon>Bacteroidota</taxon>
        <taxon>Cytophagia</taxon>
        <taxon>Cytophagales</taxon>
        <taxon>Spirosomataceae</taxon>
        <taxon>Salmonirosea</taxon>
    </lineage>
</organism>
<dbReference type="Proteomes" id="UP000479293">
    <property type="component" value="Unassembled WGS sequence"/>
</dbReference>
<dbReference type="Gene3D" id="3.90.780.10">
    <property type="entry name" value="5'-Nucleotidase, C-terminal domain"/>
    <property type="match status" value="1"/>
</dbReference>
<dbReference type="AlphaFoldDB" id="A0A7C9BJD6"/>
<protein>
    <submittedName>
        <fullName evidence="5">Bifunctional metallophosphatase/5'-nucleotidase</fullName>
    </submittedName>
</protein>
<dbReference type="GO" id="GO:0009166">
    <property type="term" value="P:nucleotide catabolic process"/>
    <property type="evidence" value="ECO:0007669"/>
    <property type="project" value="InterPro"/>
</dbReference>
<dbReference type="GO" id="GO:0000166">
    <property type="term" value="F:nucleotide binding"/>
    <property type="evidence" value="ECO:0007669"/>
    <property type="project" value="UniProtKB-KW"/>
</dbReference>
<comment type="similarity">
    <text evidence="2">Belongs to the 5'-nucleotidase family.</text>
</comment>
<evidence type="ECO:0000313" key="5">
    <source>
        <dbReference type="EMBL" id="MPR34255.1"/>
    </source>
</evidence>
<sequence length="501" mass="55446">MLDLFFYRSTALRWLLVLAITAGCQSGRTVTFLQTNDVYEIAPLDNGHSAGLARVAYLNKTLKKKNPKGTYFVLAGDFISPSVIGTLRHNGERIQGKQMVDVLNQAGLDLVTFGNHEFDYDDESPTVLNQRIEESKFRWVIANLQRREGDKTVPFSKDGANFPPSVILDNGKVRVGLFGLCIPVSKDFVQVADPLEAGRREYEDLKNRCDVVVALTHLDVADDQRLAEQVPGLALIMGGHDHDHMQLQVGKVAIAKADANAKTVYIHRLHFDRKNRLLNLESELKTIDETVPEDPKTAAVVAKWQQIANESFRDLGFEPTELVYTTPVPWDGREATVRREHGALTSTIAQSMFQAFPGSDLAVFNGGSVRVDDVLEGPITQYDIVRILPFGGGISQVNMTGDLLQKVLEAGRLSRGKGGFLHHANARYDDTSQTWYIADQALNLSGTYKVVLPDFLLTGKEFGLGFLVPANPGIIKPIAKLDQADSRTDIRKVFIGYLKGL</sequence>
<keyword evidence="1" id="KW-0732">Signal</keyword>
<dbReference type="Pfam" id="PF02872">
    <property type="entry name" value="5_nucleotid_C"/>
    <property type="match status" value="1"/>
</dbReference>
<accession>A0A7C9BJD6</accession>
<evidence type="ECO:0000259" key="3">
    <source>
        <dbReference type="Pfam" id="PF00149"/>
    </source>
</evidence>
<reference evidence="5 6" key="1">
    <citation type="submission" date="2019-10" db="EMBL/GenBank/DDBJ databases">
        <title>Draft Genome Sequence of Cytophagaceae sp. SJW1-29.</title>
        <authorList>
            <person name="Choi A."/>
        </authorList>
    </citation>
    <scope>NUCLEOTIDE SEQUENCE [LARGE SCALE GENOMIC DNA]</scope>
    <source>
        <strain evidence="5 6">SJW1-29</strain>
    </source>
</reference>
<evidence type="ECO:0000259" key="4">
    <source>
        <dbReference type="Pfam" id="PF02872"/>
    </source>
</evidence>
<dbReference type="InterPro" id="IPR008334">
    <property type="entry name" value="5'-Nucleotdase_C"/>
</dbReference>
<gene>
    <name evidence="5" type="ORF">GBK04_13035</name>
</gene>
<comment type="caution">
    <text evidence="5">The sequence shown here is derived from an EMBL/GenBank/DDBJ whole genome shotgun (WGS) entry which is preliminary data.</text>
</comment>
<feature type="domain" description="Calcineurin-like phosphoesterase" evidence="3">
    <location>
        <begin position="31"/>
        <end position="243"/>
    </location>
</feature>
<feature type="domain" description="5'-Nucleotidase C-terminal" evidence="4">
    <location>
        <begin position="325"/>
        <end position="461"/>
    </location>
</feature>
<dbReference type="SUPFAM" id="SSF56300">
    <property type="entry name" value="Metallo-dependent phosphatases"/>
    <property type="match status" value="1"/>
</dbReference>
<keyword evidence="6" id="KW-1185">Reference proteome</keyword>
<dbReference type="GO" id="GO:0008768">
    <property type="term" value="F:UDP-sugar diphosphatase activity"/>
    <property type="evidence" value="ECO:0007669"/>
    <property type="project" value="TreeGrafter"/>
</dbReference>
<dbReference type="Pfam" id="PF00149">
    <property type="entry name" value="Metallophos"/>
    <property type="match status" value="1"/>
</dbReference>
<dbReference type="InterPro" id="IPR036907">
    <property type="entry name" value="5'-Nucleotdase_C_sf"/>
</dbReference>
<proteinExistence type="inferred from homology"/>
<dbReference type="Gene3D" id="3.60.21.10">
    <property type="match status" value="1"/>
</dbReference>
<name>A0A7C9BJD6_9BACT</name>
<dbReference type="InterPro" id="IPR006179">
    <property type="entry name" value="5_nucleotidase/apyrase"/>
</dbReference>
<keyword evidence="2" id="KW-0547">Nucleotide-binding</keyword>